<dbReference type="Proteomes" id="UP000637513">
    <property type="component" value="Unassembled WGS sequence"/>
</dbReference>
<reference evidence="6 7" key="1">
    <citation type="submission" date="2020-08" db="EMBL/GenBank/DDBJ databases">
        <title>Genome public.</title>
        <authorList>
            <person name="Liu C."/>
            <person name="Sun Q."/>
        </authorList>
    </citation>
    <scope>NUCLEOTIDE SEQUENCE [LARGE SCALE GENOMIC DNA]</scope>
    <source>
        <strain evidence="6 7">BX3</strain>
    </source>
</reference>
<accession>A0ABR7MWZ2</accession>
<comment type="caution">
    <text evidence="6">The sequence shown here is derived from an EMBL/GenBank/DDBJ whole genome shotgun (WGS) entry which is preliminary data.</text>
</comment>
<dbReference type="InterPro" id="IPR058240">
    <property type="entry name" value="rSAM_sf"/>
</dbReference>
<dbReference type="PIRSF" id="PIRSF004762">
    <property type="entry name" value="CHP00423"/>
    <property type="match status" value="1"/>
</dbReference>
<keyword evidence="3" id="KW-0408">Iron</keyword>
<dbReference type="InterPro" id="IPR013785">
    <property type="entry name" value="Aldolase_TIM"/>
</dbReference>
<dbReference type="SFLD" id="SFLDG01060">
    <property type="entry name" value="BATS_domain_containing"/>
    <property type="match status" value="1"/>
</dbReference>
<dbReference type="PANTHER" id="PTHR43726:SF1">
    <property type="entry name" value="BIOTIN SYNTHASE"/>
    <property type="match status" value="1"/>
</dbReference>
<sequence length="339" mass="38768">MGAMSNLVNKLVATGNLEEEELTELLQFRNEETSQYLYEQAQMICNKKKNKKVEIWGRILLGNFCKNDCKMCGLQRGNRFVKRYRMDMDHILRLCHDFDAQGVKGFVLESGNDPLLGEEKIAEIILAIHSHHPKTKIILALGEKNEGAYLHWKTVGAVGYLLAHGSANENHFKKIYPANTSFLLKKQHQWQLRNIEYLLGDELLVGIPYQTVKDVVDDLRYMKEQGVNIIDIRTFMPALHTVFERERSGNGDMAIYIMAIMRLMLPNAYILADPVLECVKKNGRVQALEAGADVLIVDVPEADILSSYCVYQRKSGRMQLGLDDLDQLKMQIQEKGFQF</sequence>
<evidence type="ECO:0000313" key="6">
    <source>
        <dbReference type="EMBL" id="MBC8557708.1"/>
    </source>
</evidence>
<dbReference type="SFLD" id="SFLDS00029">
    <property type="entry name" value="Radical_SAM"/>
    <property type="match status" value="1"/>
</dbReference>
<dbReference type="PANTHER" id="PTHR43726">
    <property type="entry name" value="3-METHYLORNITHINE SYNTHASE"/>
    <property type="match status" value="1"/>
</dbReference>
<evidence type="ECO:0000313" key="7">
    <source>
        <dbReference type="Proteomes" id="UP000637513"/>
    </source>
</evidence>
<keyword evidence="1" id="KW-0949">S-adenosyl-L-methionine</keyword>
<evidence type="ECO:0000259" key="5">
    <source>
        <dbReference type="PROSITE" id="PS51918"/>
    </source>
</evidence>
<evidence type="ECO:0000256" key="4">
    <source>
        <dbReference type="ARBA" id="ARBA00023014"/>
    </source>
</evidence>
<dbReference type="EMBL" id="JACRSW010000031">
    <property type="protein sequence ID" value="MBC8557708.1"/>
    <property type="molecule type" value="Genomic_DNA"/>
</dbReference>
<dbReference type="RefSeq" id="WP_249305027.1">
    <property type="nucleotide sequence ID" value="NZ_JACRSW010000031.1"/>
</dbReference>
<evidence type="ECO:0000256" key="3">
    <source>
        <dbReference type="ARBA" id="ARBA00023004"/>
    </source>
</evidence>
<gene>
    <name evidence="6" type="ORF">H8700_08310</name>
</gene>
<dbReference type="SFLD" id="SFLDG01280">
    <property type="entry name" value="HydE/PylB-like"/>
    <property type="match status" value="1"/>
</dbReference>
<dbReference type="Gene3D" id="3.20.20.70">
    <property type="entry name" value="Aldolase class I"/>
    <property type="match status" value="1"/>
</dbReference>
<dbReference type="InterPro" id="IPR007197">
    <property type="entry name" value="rSAM"/>
</dbReference>
<proteinExistence type="predicted"/>
<keyword evidence="7" id="KW-1185">Reference proteome</keyword>
<dbReference type="SUPFAM" id="SSF102114">
    <property type="entry name" value="Radical SAM enzymes"/>
    <property type="match status" value="1"/>
</dbReference>
<keyword evidence="2" id="KW-0479">Metal-binding</keyword>
<protein>
    <recommendedName>
        <fullName evidence="5">Radical SAM core domain-containing protein</fullName>
    </recommendedName>
</protein>
<evidence type="ECO:0000256" key="1">
    <source>
        <dbReference type="ARBA" id="ARBA00022691"/>
    </source>
</evidence>
<organism evidence="6 7">
    <name type="scientific">Jutongia hominis</name>
    <dbReference type="NCBI Taxonomy" id="2763664"/>
    <lineage>
        <taxon>Bacteria</taxon>
        <taxon>Bacillati</taxon>
        <taxon>Bacillota</taxon>
        <taxon>Clostridia</taxon>
        <taxon>Lachnospirales</taxon>
        <taxon>Lachnospiraceae</taxon>
        <taxon>Jutongia</taxon>
    </lineage>
</organism>
<feature type="domain" description="Radical SAM core" evidence="5">
    <location>
        <begin position="49"/>
        <end position="273"/>
    </location>
</feature>
<dbReference type="InterPro" id="IPR034422">
    <property type="entry name" value="HydE/PylB-like"/>
</dbReference>
<dbReference type="PROSITE" id="PS51918">
    <property type="entry name" value="RADICAL_SAM"/>
    <property type="match status" value="1"/>
</dbReference>
<keyword evidence="4" id="KW-0411">Iron-sulfur</keyword>
<evidence type="ECO:0000256" key="2">
    <source>
        <dbReference type="ARBA" id="ARBA00022723"/>
    </source>
</evidence>
<name>A0ABR7MWZ2_9FIRM</name>